<accession>Q9KAG3</accession>
<evidence type="ECO:0000313" key="3">
    <source>
        <dbReference type="Proteomes" id="UP000001258"/>
    </source>
</evidence>
<dbReference type="Pfam" id="PF00248">
    <property type="entry name" value="Aldo_ket_red"/>
    <property type="match status" value="1"/>
</dbReference>
<proteinExistence type="predicted"/>
<dbReference type="InterPro" id="IPR036812">
    <property type="entry name" value="NAD(P)_OxRdtase_dom_sf"/>
</dbReference>
<dbReference type="AlphaFoldDB" id="Q9KAG3"/>
<dbReference type="InterPro" id="IPR023210">
    <property type="entry name" value="NADP_OxRdtase_dom"/>
</dbReference>
<dbReference type="eggNOG" id="COG0667">
    <property type="taxonomic scope" value="Bacteria"/>
</dbReference>
<sequence length="84" mass="9736">MQVCRIFKGSVYKPLKKINQLRKLADAKQTEVVHLVLAWYLTQEAIDVLIPGAKHSEQVLDNLKTLKVQLTDEEIRQIDQLFHP</sequence>
<reference evidence="2 3" key="1">
    <citation type="journal article" date="2000" name="Nucleic Acids Res.">
        <title>Complete genome sequence of the alkaliphilic bacterium Bacillus halodurans and genomic sequence comparison with Bacillus subtilis.</title>
        <authorList>
            <person name="Takami H."/>
            <person name="Nakasone K."/>
            <person name="Takaki Y."/>
            <person name="Maeno G."/>
            <person name="Sasaki R."/>
            <person name="Masui N."/>
            <person name="Fuji F."/>
            <person name="Hirama C."/>
            <person name="Nakamura Y."/>
            <person name="Ogasawara N."/>
            <person name="Kuhara S."/>
            <person name="Horikoshi K."/>
        </authorList>
    </citation>
    <scope>NUCLEOTIDE SEQUENCE [LARGE SCALE GENOMIC DNA]</scope>
    <source>
        <strain evidence="3">ATCC BAA-125 / DSM 18197 / FERM 7344 / JCM 9153 / C-125</strain>
    </source>
</reference>
<dbReference type="PIR" id="D83940">
    <property type="entry name" value="D83940"/>
</dbReference>
<evidence type="ECO:0000259" key="1">
    <source>
        <dbReference type="Pfam" id="PF00248"/>
    </source>
</evidence>
<dbReference type="Gene3D" id="3.20.20.100">
    <property type="entry name" value="NADP-dependent oxidoreductase domain"/>
    <property type="match status" value="1"/>
</dbReference>
<dbReference type="EMBL" id="BA000004">
    <property type="protein sequence ID" value="BAB06043.1"/>
    <property type="molecule type" value="Genomic_DNA"/>
</dbReference>
<organism evidence="2 3">
    <name type="scientific">Halalkalibacterium halodurans (strain ATCC BAA-125 / DSM 18197 / FERM 7344 / JCM 9153 / C-125)</name>
    <name type="common">Bacillus halodurans</name>
    <dbReference type="NCBI Taxonomy" id="272558"/>
    <lineage>
        <taxon>Bacteria</taxon>
        <taxon>Bacillati</taxon>
        <taxon>Bacillota</taxon>
        <taxon>Bacilli</taxon>
        <taxon>Bacillales</taxon>
        <taxon>Bacillaceae</taxon>
        <taxon>Halalkalibacterium (ex Joshi et al. 2022)</taxon>
    </lineage>
</organism>
<dbReference type="KEGG" id="bha:BH2324"/>
<keyword evidence="3" id="KW-1185">Reference proteome</keyword>
<dbReference type="HOGENOM" id="CLU_2520679_0_0_9"/>
<dbReference type="SUPFAM" id="SSF51430">
    <property type="entry name" value="NAD(P)-linked oxidoreductase"/>
    <property type="match status" value="1"/>
</dbReference>
<evidence type="ECO:0000313" key="2">
    <source>
        <dbReference type="EMBL" id="BAB06043.1"/>
    </source>
</evidence>
<name>Q9KAG3_HALH5</name>
<dbReference type="STRING" id="272558.gene:10728222"/>
<protein>
    <submittedName>
        <fullName evidence="2">BH2324 protein</fullName>
    </submittedName>
</protein>
<gene>
    <name evidence="2" type="ordered locus">BH2324</name>
</gene>
<feature type="domain" description="NADP-dependent oxidoreductase" evidence="1">
    <location>
        <begin position="15"/>
        <end position="81"/>
    </location>
</feature>
<dbReference type="Proteomes" id="UP000001258">
    <property type="component" value="Chromosome"/>
</dbReference>